<feature type="region of interest" description="Disordered" evidence="1">
    <location>
        <begin position="13"/>
        <end position="66"/>
    </location>
</feature>
<feature type="region of interest" description="Disordered" evidence="1">
    <location>
        <begin position="105"/>
        <end position="125"/>
    </location>
</feature>
<evidence type="ECO:0000256" key="1">
    <source>
        <dbReference type="SAM" id="MobiDB-lite"/>
    </source>
</evidence>
<keyword evidence="3" id="KW-1185">Reference proteome</keyword>
<dbReference type="Proteomes" id="UP000828390">
    <property type="component" value="Unassembled WGS sequence"/>
</dbReference>
<name>A0A9D4LJ94_DREPO</name>
<gene>
    <name evidence="2" type="ORF">DPMN_101055</name>
</gene>
<protein>
    <submittedName>
        <fullName evidence="2">Uncharacterized protein</fullName>
    </submittedName>
</protein>
<evidence type="ECO:0000313" key="3">
    <source>
        <dbReference type="Proteomes" id="UP000828390"/>
    </source>
</evidence>
<accession>A0A9D4LJ94</accession>
<feature type="compositionally biased region" description="Basic and acidic residues" evidence="1">
    <location>
        <begin position="31"/>
        <end position="66"/>
    </location>
</feature>
<comment type="caution">
    <text evidence="2">The sequence shown here is derived from an EMBL/GenBank/DDBJ whole genome shotgun (WGS) entry which is preliminary data.</text>
</comment>
<reference evidence="2" key="2">
    <citation type="submission" date="2020-11" db="EMBL/GenBank/DDBJ databases">
        <authorList>
            <person name="McCartney M.A."/>
            <person name="Auch B."/>
            <person name="Kono T."/>
            <person name="Mallez S."/>
            <person name="Becker A."/>
            <person name="Gohl D.M."/>
            <person name="Silverstein K.A.T."/>
            <person name="Koren S."/>
            <person name="Bechman K.B."/>
            <person name="Herman A."/>
            <person name="Abrahante J.E."/>
            <person name="Garbe J."/>
        </authorList>
    </citation>
    <scope>NUCLEOTIDE SEQUENCE</scope>
    <source>
        <strain evidence="2">Duluth1</strain>
        <tissue evidence="2">Whole animal</tissue>
    </source>
</reference>
<reference evidence="2" key="1">
    <citation type="journal article" date="2019" name="bioRxiv">
        <title>The Genome of the Zebra Mussel, Dreissena polymorpha: A Resource for Invasive Species Research.</title>
        <authorList>
            <person name="McCartney M.A."/>
            <person name="Auch B."/>
            <person name="Kono T."/>
            <person name="Mallez S."/>
            <person name="Zhang Y."/>
            <person name="Obille A."/>
            <person name="Becker A."/>
            <person name="Abrahante J.E."/>
            <person name="Garbe J."/>
            <person name="Badalamenti J.P."/>
            <person name="Herman A."/>
            <person name="Mangelson H."/>
            <person name="Liachko I."/>
            <person name="Sullivan S."/>
            <person name="Sone E.D."/>
            <person name="Koren S."/>
            <person name="Silverstein K.A.T."/>
            <person name="Beckman K.B."/>
            <person name="Gohl D.M."/>
        </authorList>
    </citation>
    <scope>NUCLEOTIDE SEQUENCE</scope>
    <source>
        <strain evidence="2">Duluth1</strain>
        <tissue evidence="2">Whole animal</tissue>
    </source>
</reference>
<organism evidence="2 3">
    <name type="scientific">Dreissena polymorpha</name>
    <name type="common">Zebra mussel</name>
    <name type="synonym">Mytilus polymorpha</name>
    <dbReference type="NCBI Taxonomy" id="45954"/>
    <lineage>
        <taxon>Eukaryota</taxon>
        <taxon>Metazoa</taxon>
        <taxon>Spiralia</taxon>
        <taxon>Lophotrochozoa</taxon>
        <taxon>Mollusca</taxon>
        <taxon>Bivalvia</taxon>
        <taxon>Autobranchia</taxon>
        <taxon>Heteroconchia</taxon>
        <taxon>Euheterodonta</taxon>
        <taxon>Imparidentia</taxon>
        <taxon>Neoheterodontei</taxon>
        <taxon>Myida</taxon>
        <taxon>Dreissenoidea</taxon>
        <taxon>Dreissenidae</taxon>
        <taxon>Dreissena</taxon>
    </lineage>
</organism>
<dbReference type="EMBL" id="JAIWYP010000003">
    <property type="protein sequence ID" value="KAH3858432.1"/>
    <property type="molecule type" value="Genomic_DNA"/>
</dbReference>
<sequence length="125" mass="14511">MLKQFVIYTNPSSLVERSRHRQTDIQTDGPTDGRTDDRQTDRQVGRPTDRPTDKTDKQKDKQTDRQTDSLFRLIHKCIVFILRYPFIHLGGEEHMWDKFLAQGNSSGQGGIRTRDLTIPKPASYH</sequence>
<dbReference type="AlphaFoldDB" id="A0A9D4LJ94"/>
<proteinExistence type="predicted"/>
<evidence type="ECO:0000313" key="2">
    <source>
        <dbReference type="EMBL" id="KAH3858432.1"/>
    </source>
</evidence>